<dbReference type="Proteomes" id="UP000241394">
    <property type="component" value="Chromosome LG13"/>
</dbReference>
<dbReference type="AlphaFoldDB" id="A0A2R6QT31"/>
<proteinExistence type="predicted"/>
<dbReference type="Pfam" id="PF02681">
    <property type="entry name" value="DUF212"/>
    <property type="match status" value="1"/>
</dbReference>
<accession>A0A2R6QT31</accession>
<dbReference type="EMBL" id="NKQK01000013">
    <property type="protein sequence ID" value="PSS14288.1"/>
    <property type="molecule type" value="Genomic_DNA"/>
</dbReference>
<dbReference type="GO" id="GO:0004601">
    <property type="term" value="F:peroxidase activity"/>
    <property type="evidence" value="ECO:0007669"/>
    <property type="project" value="UniProtKB-KW"/>
</dbReference>
<reference evidence="2" key="2">
    <citation type="journal article" date="2018" name="BMC Genomics">
        <title>A manually annotated Actinidia chinensis var. chinensis (kiwifruit) genome highlights the challenges associated with draft genomes and gene prediction in plants.</title>
        <authorList>
            <person name="Pilkington S.M."/>
            <person name="Crowhurst R."/>
            <person name="Hilario E."/>
            <person name="Nardozza S."/>
            <person name="Fraser L."/>
            <person name="Peng Y."/>
            <person name="Gunaseelan K."/>
            <person name="Simpson R."/>
            <person name="Tahir J."/>
            <person name="Deroles S.C."/>
            <person name="Templeton K."/>
            <person name="Luo Z."/>
            <person name="Davy M."/>
            <person name="Cheng C."/>
            <person name="McNeilage M."/>
            <person name="Scaglione D."/>
            <person name="Liu Y."/>
            <person name="Zhang Q."/>
            <person name="Datson P."/>
            <person name="De Silva N."/>
            <person name="Gardiner S.E."/>
            <person name="Bassett H."/>
            <person name="Chagne D."/>
            <person name="McCallum J."/>
            <person name="Dzierzon H."/>
            <person name="Deng C."/>
            <person name="Wang Y.Y."/>
            <person name="Barron L."/>
            <person name="Manako K."/>
            <person name="Bowen J."/>
            <person name="Foster T.M."/>
            <person name="Erridge Z.A."/>
            <person name="Tiffin H."/>
            <person name="Waite C.N."/>
            <person name="Davies K.M."/>
            <person name="Grierson E.P."/>
            <person name="Laing W.A."/>
            <person name="Kirk R."/>
            <person name="Chen X."/>
            <person name="Wood M."/>
            <person name="Montefiori M."/>
            <person name="Brummell D.A."/>
            <person name="Schwinn K.E."/>
            <person name="Catanach A."/>
            <person name="Fullerton C."/>
            <person name="Li D."/>
            <person name="Meiyalaghan S."/>
            <person name="Nieuwenhuizen N."/>
            <person name="Read N."/>
            <person name="Prakash R."/>
            <person name="Hunter D."/>
            <person name="Zhang H."/>
            <person name="McKenzie M."/>
            <person name="Knabel M."/>
            <person name="Harris A."/>
            <person name="Allan A.C."/>
            <person name="Gleave A."/>
            <person name="Chen A."/>
            <person name="Janssen B.J."/>
            <person name="Plunkett B."/>
            <person name="Ampomah-Dwamena C."/>
            <person name="Voogd C."/>
            <person name="Leif D."/>
            <person name="Lafferty D."/>
            <person name="Souleyre E.J.F."/>
            <person name="Varkonyi-Gasic E."/>
            <person name="Gambi F."/>
            <person name="Hanley J."/>
            <person name="Yao J.L."/>
            <person name="Cheung J."/>
            <person name="David K.M."/>
            <person name="Warren B."/>
            <person name="Marsh K."/>
            <person name="Snowden K.C."/>
            <person name="Lin-Wang K."/>
            <person name="Brian L."/>
            <person name="Martinez-Sanchez M."/>
            <person name="Wang M."/>
            <person name="Ileperuma N."/>
            <person name="Macnee N."/>
            <person name="Campin R."/>
            <person name="McAtee P."/>
            <person name="Drummond R.S.M."/>
            <person name="Espley R.V."/>
            <person name="Ireland H.S."/>
            <person name="Wu R."/>
            <person name="Atkinson R.G."/>
            <person name="Karunairetnam S."/>
            <person name="Bulley S."/>
            <person name="Chunkath S."/>
            <person name="Hanley Z."/>
            <person name="Storey R."/>
            <person name="Thrimawithana A.H."/>
            <person name="Thomson S."/>
            <person name="David C."/>
            <person name="Testolin R."/>
            <person name="Huang H."/>
            <person name="Hellens R.P."/>
            <person name="Schaffer R.J."/>
        </authorList>
    </citation>
    <scope>NUCLEOTIDE SEQUENCE [LARGE SCALE GENOMIC DNA]</scope>
    <source>
        <strain evidence="2">cv. Red5</strain>
    </source>
</reference>
<gene>
    <name evidence="1" type="ORF">CEY00_Acc14885</name>
</gene>
<organism evidence="1 2">
    <name type="scientific">Actinidia chinensis var. chinensis</name>
    <name type="common">Chinese soft-hair kiwi</name>
    <dbReference type="NCBI Taxonomy" id="1590841"/>
    <lineage>
        <taxon>Eukaryota</taxon>
        <taxon>Viridiplantae</taxon>
        <taxon>Streptophyta</taxon>
        <taxon>Embryophyta</taxon>
        <taxon>Tracheophyta</taxon>
        <taxon>Spermatophyta</taxon>
        <taxon>Magnoliopsida</taxon>
        <taxon>eudicotyledons</taxon>
        <taxon>Gunneridae</taxon>
        <taxon>Pentapetalae</taxon>
        <taxon>asterids</taxon>
        <taxon>Ericales</taxon>
        <taxon>Actinidiaceae</taxon>
        <taxon>Actinidia</taxon>
    </lineage>
</organism>
<dbReference type="Gramene" id="PSS14288">
    <property type="protein sequence ID" value="PSS14288"/>
    <property type="gene ID" value="CEY00_Acc14885"/>
</dbReference>
<dbReference type="STRING" id="1590841.A0A2R6QT31"/>
<dbReference type="PANTHER" id="PTHR31446:SF2">
    <property type="entry name" value="ACID PHOSPHATASE_VANADIUM-DEPENDENT HALOPEROXIDASE-RELATED PROTEIN"/>
    <property type="match status" value="1"/>
</dbReference>
<evidence type="ECO:0000313" key="2">
    <source>
        <dbReference type="Proteomes" id="UP000241394"/>
    </source>
</evidence>
<dbReference type="FunCoup" id="A0A2R6QT31">
    <property type="interactions" value="2175"/>
</dbReference>
<dbReference type="InParanoid" id="A0A2R6QT31"/>
<dbReference type="OrthoDB" id="1909848at2759"/>
<evidence type="ECO:0000313" key="1">
    <source>
        <dbReference type="EMBL" id="PSS14288.1"/>
    </source>
</evidence>
<keyword evidence="1" id="KW-0575">Peroxidase</keyword>
<sequence>MLLQDWRFSGDLLCQRIPQCGCRSNIICYSRLLRVKSSSTTTSSSSRVVCASVGMDEIAQIAQNKVVISAALSAAIGQLSKPFTSAFLYGKTTTDNNYSFHFKAAFQAGGFPSTHSAAVVATAMSLGLERGFSDAVFGLAVVYASLVMYDAQGVRREVGIHAKALNRILFQNLFPSDDADDLIDSRPRKSSSNCESFEPLFLEEVNSFSTKEANTKLLLRSEKRKGQNGILISSSLASDVPGKPEEVAKESVGDDEIEVIAVLKESVGHSEIEVVAGALLGLFVCLAVYTTT</sequence>
<dbReference type="InterPro" id="IPR003832">
    <property type="entry name" value="DUF212"/>
</dbReference>
<keyword evidence="2" id="KW-1185">Reference proteome</keyword>
<name>A0A2R6QT31_ACTCC</name>
<comment type="caution">
    <text evidence="1">The sequence shown here is derived from an EMBL/GenBank/DDBJ whole genome shotgun (WGS) entry which is preliminary data.</text>
</comment>
<reference evidence="1 2" key="1">
    <citation type="submission" date="2017-07" db="EMBL/GenBank/DDBJ databases">
        <title>An improved, manually edited Actinidia chinensis var. chinensis (kiwifruit) genome highlights the challenges associated with draft genomes and gene prediction in plants.</title>
        <authorList>
            <person name="Pilkington S."/>
            <person name="Crowhurst R."/>
            <person name="Hilario E."/>
            <person name="Nardozza S."/>
            <person name="Fraser L."/>
            <person name="Peng Y."/>
            <person name="Gunaseelan K."/>
            <person name="Simpson R."/>
            <person name="Tahir J."/>
            <person name="Deroles S."/>
            <person name="Templeton K."/>
            <person name="Luo Z."/>
            <person name="Davy M."/>
            <person name="Cheng C."/>
            <person name="Mcneilage M."/>
            <person name="Scaglione D."/>
            <person name="Liu Y."/>
            <person name="Zhang Q."/>
            <person name="Datson P."/>
            <person name="De Silva N."/>
            <person name="Gardiner S."/>
            <person name="Bassett H."/>
            <person name="Chagne D."/>
            <person name="Mccallum J."/>
            <person name="Dzierzon H."/>
            <person name="Deng C."/>
            <person name="Wang Y.-Y."/>
            <person name="Barron N."/>
            <person name="Manako K."/>
            <person name="Bowen J."/>
            <person name="Foster T."/>
            <person name="Erridge Z."/>
            <person name="Tiffin H."/>
            <person name="Waite C."/>
            <person name="Davies K."/>
            <person name="Grierson E."/>
            <person name="Laing W."/>
            <person name="Kirk R."/>
            <person name="Chen X."/>
            <person name="Wood M."/>
            <person name="Montefiori M."/>
            <person name="Brummell D."/>
            <person name="Schwinn K."/>
            <person name="Catanach A."/>
            <person name="Fullerton C."/>
            <person name="Li D."/>
            <person name="Meiyalaghan S."/>
            <person name="Nieuwenhuizen N."/>
            <person name="Read N."/>
            <person name="Prakash R."/>
            <person name="Hunter D."/>
            <person name="Zhang H."/>
            <person name="Mckenzie M."/>
            <person name="Knabel M."/>
            <person name="Harris A."/>
            <person name="Allan A."/>
            <person name="Chen A."/>
            <person name="Janssen B."/>
            <person name="Plunkett B."/>
            <person name="Dwamena C."/>
            <person name="Voogd C."/>
            <person name="Leif D."/>
            <person name="Lafferty D."/>
            <person name="Souleyre E."/>
            <person name="Varkonyi-Gasic E."/>
            <person name="Gambi F."/>
            <person name="Hanley J."/>
            <person name="Yao J.-L."/>
            <person name="Cheung J."/>
            <person name="David K."/>
            <person name="Warren B."/>
            <person name="Marsh K."/>
            <person name="Snowden K."/>
            <person name="Lin-Wang K."/>
            <person name="Brian L."/>
            <person name="Martinez-Sanchez M."/>
            <person name="Wang M."/>
            <person name="Ileperuma N."/>
            <person name="Macnee N."/>
            <person name="Campin R."/>
            <person name="Mcatee P."/>
            <person name="Drummond R."/>
            <person name="Espley R."/>
            <person name="Ireland H."/>
            <person name="Wu R."/>
            <person name="Atkinson R."/>
            <person name="Karunairetnam S."/>
            <person name="Bulley S."/>
            <person name="Chunkath S."/>
            <person name="Hanley Z."/>
            <person name="Storey R."/>
            <person name="Thrimawithana A."/>
            <person name="Thomson S."/>
            <person name="David C."/>
            <person name="Testolin R."/>
        </authorList>
    </citation>
    <scope>NUCLEOTIDE SEQUENCE [LARGE SCALE GENOMIC DNA]</scope>
    <source>
        <strain evidence="2">cv. Red5</strain>
        <tissue evidence="1">Young leaf</tissue>
    </source>
</reference>
<keyword evidence="1" id="KW-0560">Oxidoreductase</keyword>
<protein>
    <submittedName>
        <fullName evidence="1">Acid phosphatase/vanadium-dependent haloperoxidase-related protein</fullName>
    </submittedName>
</protein>
<dbReference type="OMA" id="RREVGTH"/>
<dbReference type="PANTHER" id="PTHR31446">
    <property type="entry name" value="ACID PHOSPHATASE/VANADIUM-DEPENDENT HALOPEROXIDASE-RELATED PROTEIN"/>
    <property type="match status" value="1"/>
</dbReference>